<dbReference type="Pfam" id="PF13499">
    <property type="entry name" value="EF-hand_7"/>
    <property type="match status" value="1"/>
</dbReference>
<feature type="domain" description="EF-hand" evidence="2">
    <location>
        <begin position="123"/>
        <end position="158"/>
    </location>
</feature>
<dbReference type="AlphaFoldDB" id="X6MS63"/>
<evidence type="ECO:0000313" key="4">
    <source>
        <dbReference type="Proteomes" id="UP000023152"/>
    </source>
</evidence>
<dbReference type="Gene3D" id="1.10.238.10">
    <property type="entry name" value="EF-hand"/>
    <property type="match status" value="1"/>
</dbReference>
<evidence type="ECO:0000259" key="2">
    <source>
        <dbReference type="PROSITE" id="PS50222"/>
    </source>
</evidence>
<dbReference type="OrthoDB" id="40902at2759"/>
<proteinExistence type="predicted"/>
<dbReference type="InterPro" id="IPR011992">
    <property type="entry name" value="EF-hand-dom_pair"/>
</dbReference>
<dbReference type="PROSITE" id="PS00018">
    <property type="entry name" value="EF_HAND_1"/>
    <property type="match status" value="1"/>
</dbReference>
<dbReference type="EMBL" id="ASPP01017792">
    <property type="protein sequence ID" value="ETO16818.1"/>
    <property type="molecule type" value="Genomic_DNA"/>
</dbReference>
<keyword evidence="1" id="KW-0106">Calcium</keyword>
<evidence type="ECO:0000313" key="3">
    <source>
        <dbReference type="EMBL" id="ETO16818.1"/>
    </source>
</evidence>
<feature type="non-terminal residue" evidence="3">
    <location>
        <position position="1"/>
    </location>
</feature>
<dbReference type="CDD" id="cd00051">
    <property type="entry name" value="EFh"/>
    <property type="match status" value="1"/>
</dbReference>
<name>X6MS63_RETFI</name>
<dbReference type="InterPro" id="IPR018247">
    <property type="entry name" value="EF_Hand_1_Ca_BS"/>
</dbReference>
<evidence type="ECO:0000256" key="1">
    <source>
        <dbReference type="ARBA" id="ARBA00022837"/>
    </source>
</evidence>
<dbReference type="PROSITE" id="PS50222">
    <property type="entry name" value="EF_HAND_2"/>
    <property type="match status" value="1"/>
</dbReference>
<protein>
    <recommendedName>
        <fullName evidence="2">EF-hand domain-containing protein</fullName>
    </recommendedName>
</protein>
<organism evidence="3 4">
    <name type="scientific">Reticulomyxa filosa</name>
    <dbReference type="NCBI Taxonomy" id="46433"/>
    <lineage>
        <taxon>Eukaryota</taxon>
        <taxon>Sar</taxon>
        <taxon>Rhizaria</taxon>
        <taxon>Retaria</taxon>
        <taxon>Foraminifera</taxon>
        <taxon>Monothalamids</taxon>
        <taxon>Reticulomyxidae</taxon>
        <taxon>Reticulomyxa</taxon>
    </lineage>
</organism>
<dbReference type="Proteomes" id="UP000023152">
    <property type="component" value="Unassembled WGS sequence"/>
</dbReference>
<gene>
    <name evidence="3" type="ORF">RFI_20520</name>
</gene>
<reference evidence="3 4" key="1">
    <citation type="journal article" date="2013" name="Curr. Biol.">
        <title>The Genome of the Foraminiferan Reticulomyxa filosa.</title>
        <authorList>
            <person name="Glockner G."/>
            <person name="Hulsmann N."/>
            <person name="Schleicher M."/>
            <person name="Noegel A.A."/>
            <person name="Eichinger L."/>
            <person name="Gallinger C."/>
            <person name="Pawlowski J."/>
            <person name="Sierra R."/>
            <person name="Euteneuer U."/>
            <person name="Pillet L."/>
            <person name="Moustafa A."/>
            <person name="Platzer M."/>
            <person name="Groth M."/>
            <person name="Szafranski K."/>
            <person name="Schliwa M."/>
        </authorList>
    </citation>
    <scope>NUCLEOTIDE SEQUENCE [LARGE SCALE GENOMIC DNA]</scope>
</reference>
<comment type="caution">
    <text evidence="3">The sequence shown here is derived from an EMBL/GenBank/DDBJ whole genome shotgun (WGS) entry which is preliminary data.</text>
</comment>
<dbReference type="SMART" id="SM00054">
    <property type="entry name" value="EFh"/>
    <property type="match status" value="2"/>
</dbReference>
<accession>X6MS63</accession>
<dbReference type="GO" id="GO:0005509">
    <property type="term" value="F:calcium ion binding"/>
    <property type="evidence" value="ECO:0007669"/>
    <property type="project" value="InterPro"/>
</dbReference>
<keyword evidence="4" id="KW-1185">Reference proteome</keyword>
<sequence length="204" mass="23452">VQLKQLIVTTMAEKIDYIHRKEYHKQFIAIDQGHDGAIDWTDIYSFVLKVAPHADDKQVQIAAKAVVENIAGSSDRLISKELWDRASVAKLLCSEQLIAKQFKNIDEDGFLTVQDLTQIFKALSLQQIQQLIDEIDSNDDGQINFEEFKCAMVFQPAYAPWKALYLFFNALVWSNDHLFIDLNRIFFLTIGFCVVVQIKGVYFL</sequence>
<dbReference type="SUPFAM" id="SSF47473">
    <property type="entry name" value="EF-hand"/>
    <property type="match status" value="1"/>
</dbReference>
<dbReference type="InterPro" id="IPR002048">
    <property type="entry name" value="EF_hand_dom"/>
</dbReference>